<reference evidence="4" key="1">
    <citation type="journal article" date="2019" name="Int. J. Syst. Evol. Microbiol.">
        <title>The Global Catalogue of Microorganisms (GCM) 10K type strain sequencing project: providing services to taxonomists for standard genome sequencing and annotation.</title>
        <authorList>
            <consortium name="The Broad Institute Genomics Platform"/>
            <consortium name="The Broad Institute Genome Sequencing Center for Infectious Disease"/>
            <person name="Wu L."/>
            <person name="Ma J."/>
        </authorList>
    </citation>
    <scope>NUCLEOTIDE SEQUENCE [LARGE SCALE GENOMIC DNA]</scope>
    <source>
        <strain evidence="4">JCM 9377</strain>
    </source>
</reference>
<feature type="transmembrane region" description="Helical" evidence="1">
    <location>
        <begin position="56"/>
        <end position="75"/>
    </location>
</feature>
<dbReference type="EMBL" id="BAAAUV010000010">
    <property type="protein sequence ID" value="GAA3219348.1"/>
    <property type="molecule type" value="Genomic_DNA"/>
</dbReference>
<protein>
    <submittedName>
        <fullName evidence="3">Endonuclease/exonuclease/phosphatase family protein</fullName>
    </submittedName>
</protein>
<dbReference type="SUPFAM" id="SSF56219">
    <property type="entry name" value="DNase I-like"/>
    <property type="match status" value="1"/>
</dbReference>
<organism evidence="3 4">
    <name type="scientific">Actinocorallia longicatena</name>
    <dbReference type="NCBI Taxonomy" id="111803"/>
    <lineage>
        <taxon>Bacteria</taxon>
        <taxon>Bacillati</taxon>
        <taxon>Actinomycetota</taxon>
        <taxon>Actinomycetes</taxon>
        <taxon>Streptosporangiales</taxon>
        <taxon>Thermomonosporaceae</taxon>
        <taxon>Actinocorallia</taxon>
    </lineage>
</organism>
<keyword evidence="3" id="KW-0255">Endonuclease</keyword>
<feature type="domain" description="Endonuclease/exonuclease/phosphatase" evidence="2">
    <location>
        <begin position="92"/>
        <end position="289"/>
    </location>
</feature>
<dbReference type="GO" id="GO:0004519">
    <property type="term" value="F:endonuclease activity"/>
    <property type="evidence" value="ECO:0007669"/>
    <property type="project" value="UniProtKB-KW"/>
</dbReference>
<keyword evidence="3" id="KW-0378">Hydrolase</keyword>
<evidence type="ECO:0000313" key="4">
    <source>
        <dbReference type="Proteomes" id="UP001501237"/>
    </source>
</evidence>
<keyword evidence="4" id="KW-1185">Reference proteome</keyword>
<dbReference type="Pfam" id="PF03372">
    <property type="entry name" value="Exo_endo_phos"/>
    <property type="match status" value="1"/>
</dbReference>
<evidence type="ECO:0000256" key="1">
    <source>
        <dbReference type="SAM" id="Phobius"/>
    </source>
</evidence>
<sequence>MLWLLVVPFAVWAAVRASGWSPGFRWIQLVSFTPYVAAAALVVPVLALAARRWAPALAALVVAAVLVALVMPRALADGNPEAGGPVIRVMGANLLKGRTPAADLVKLAAELRVDLLSVQELPQHKIAETGAAGLDRLLPYRLEGTRDTVLYSRFPLGAMKESPGGSIRVDVQMPGAAPFEFVAVHTCAPLGPWLAECWADSQRDLPGATPGGQVRVMAGDFNATLDHVSMRSLLATGYRDAGRARGEGLAATWPATGHRLPGIVIDHVYADRRVAILGYSVHDLPRSDHRAVFAELRLP</sequence>
<gene>
    <name evidence="3" type="ORF">GCM10010468_43350</name>
</gene>
<comment type="caution">
    <text evidence="3">The sequence shown here is derived from an EMBL/GenBank/DDBJ whole genome shotgun (WGS) entry which is preliminary data.</text>
</comment>
<dbReference type="InterPro" id="IPR005135">
    <property type="entry name" value="Endo/exonuclease/phosphatase"/>
</dbReference>
<keyword evidence="1" id="KW-0812">Transmembrane</keyword>
<proteinExistence type="predicted"/>
<keyword evidence="1" id="KW-0472">Membrane</keyword>
<dbReference type="Gene3D" id="3.60.10.10">
    <property type="entry name" value="Endonuclease/exonuclease/phosphatase"/>
    <property type="match status" value="1"/>
</dbReference>
<name>A0ABP6QDD6_9ACTN</name>
<keyword evidence="3" id="KW-0540">Nuclease</keyword>
<dbReference type="InterPro" id="IPR036691">
    <property type="entry name" value="Endo/exonu/phosph_ase_sf"/>
</dbReference>
<evidence type="ECO:0000313" key="3">
    <source>
        <dbReference type="EMBL" id="GAA3219348.1"/>
    </source>
</evidence>
<evidence type="ECO:0000259" key="2">
    <source>
        <dbReference type="Pfam" id="PF03372"/>
    </source>
</evidence>
<feature type="transmembrane region" description="Helical" evidence="1">
    <location>
        <begin position="27"/>
        <end position="49"/>
    </location>
</feature>
<dbReference type="Proteomes" id="UP001501237">
    <property type="component" value="Unassembled WGS sequence"/>
</dbReference>
<keyword evidence="1" id="KW-1133">Transmembrane helix</keyword>
<accession>A0ABP6QDD6</accession>